<name>A0AAP2XT51_9FIRM</name>
<reference evidence="5" key="1">
    <citation type="submission" date="2022-06" db="EMBL/GenBank/DDBJ databases">
        <title>Isolation of gut microbiota from human fecal samples.</title>
        <authorList>
            <person name="Pamer E.G."/>
            <person name="Barat B."/>
            <person name="Waligurski E."/>
            <person name="Medina S."/>
            <person name="Paddock L."/>
            <person name="Mostad J."/>
        </authorList>
    </citation>
    <scope>NUCLEOTIDE SEQUENCE</scope>
    <source>
        <strain evidence="5">DFI.6.24</strain>
    </source>
</reference>
<dbReference type="AlphaFoldDB" id="A0AAP2XT51"/>
<dbReference type="PANTHER" id="PTHR46470">
    <property type="entry name" value="N-ACYLNEURAMINATE-9-PHOSPHATASE"/>
    <property type="match status" value="1"/>
</dbReference>
<organism evidence="5 6">
    <name type="scientific">Faecalibacillus intestinalis</name>
    <dbReference type="NCBI Taxonomy" id="1982626"/>
    <lineage>
        <taxon>Bacteria</taxon>
        <taxon>Bacillati</taxon>
        <taxon>Bacillota</taxon>
        <taxon>Erysipelotrichia</taxon>
        <taxon>Erysipelotrichales</taxon>
        <taxon>Coprobacillaceae</taxon>
        <taxon>Faecalibacillus</taxon>
    </lineage>
</organism>
<dbReference type="InterPro" id="IPR036412">
    <property type="entry name" value="HAD-like_sf"/>
</dbReference>
<keyword evidence="3 5" id="KW-0378">Hydrolase</keyword>
<evidence type="ECO:0000256" key="2">
    <source>
        <dbReference type="ARBA" id="ARBA00022723"/>
    </source>
</evidence>
<protein>
    <submittedName>
        <fullName evidence="5">HAD family hydrolase</fullName>
    </submittedName>
</protein>
<comment type="cofactor">
    <cofactor evidence="1">
        <name>Mg(2+)</name>
        <dbReference type="ChEBI" id="CHEBI:18420"/>
    </cofactor>
</comment>
<dbReference type="PANTHER" id="PTHR46470:SF2">
    <property type="entry name" value="GLYCERALDEHYDE 3-PHOSPHATE PHOSPHATASE"/>
    <property type="match status" value="1"/>
</dbReference>
<dbReference type="Pfam" id="PF13419">
    <property type="entry name" value="HAD_2"/>
    <property type="match status" value="1"/>
</dbReference>
<dbReference type="EMBL" id="JANGBO010000008">
    <property type="protein sequence ID" value="MCQ5061980.1"/>
    <property type="molecule type" value="Genomic_DNA"/>
</dbReference>
<evidence type="ECO:0000256" key="4">
    <source>
        <dbReference type="ARBA" id="ARBA00022842"/>
    </source>
</evidence>
<dbReference type="RefSeq" id="WP_117347344.1">
    <property type="nucleotide sequence ID" value="NZ_JAJDKX010000015.1"/>
</dbReference>
<dbReference type="InterPro" id="IPR023214">
    <property type="entry name" value="HAD_sf"/>
</dbReference>
<evidence type="ECO:0000256" key="1">
    <source>
        <dbReference type="ARBA" id="ARBA00001946"/>
    </source>
</evidence>
<dbReference type="Proteomes" id="UP001204814">
    <property type="component" value="Unassembled WGS sequence"/>
</dbReference>
<comment type="caution">
    <text evidence="5">The sequence shown here is derived from an EMBL/GenBank/DDBJ whole genome shotgun (WGS) entry which is preliminary data.</text>
</comment>
<dbReference type="GO" id="GO:0016791">
    <property type="term" value="F:phosphatase activity"/>
    <property type="evidence" value="ECO:0007669"/>
    <property type="project" value="TreeGrafter"/>
</dbReference>
<dbReference type="SUPFAM" id="SSF56784">
    <property type="entry name" value="HAD-like"/>
    <property type="match status" value="1"/>
</dbReference>
<dbReference type="Gene3D" id="3.40.50.1000">
    <property type="entry name" value="HAD superfamily/HAD-like"/>
    <property type="match status" value="1"/>
</dbReference>
<dbReference type="SFLD" id="SFLDS00003">
    <property type="entry name" value="Haloacid_Dehalogenase"/>
    <property type="match status" value="1"/>
</dbReference>
<keyword evidence="4" id="KW-0460">Magnesium</keyword>
<dbReference type="Gene3D" id="1.20.120.710">
    <property type="entry name" value="Haloacid dehalogenase hydrolase-like domain"/>
    <property type="match status" value="1"/>
</dbReference>
<proteinExistence type="predicted"/>
<dbReference type="GO" id="GO:0046872">
    <property type="term" value="F:metal ion binding"/>
    <property type="evidence" value="ECO:0007669"/>
    <property type="project" value="UniProtKB-KW"/>
</dbReference>
<evidence type="ECO:0000313" key="5">
    <source>
        <dbReference type="EMBL" id="MCQ5061980.1"/>
    </source>
</evidence>
<evidence type="ECO:0000256" key="3">
    <source>
        <dbReference type="ARBA" id="ARBA00022801"/>
    </source>
</evidence>
<dbReference type="NCBIfam" id="TIGR01549">
    <property type="entry name" value="HAD-SF-IA-v1"/>
    <property type="match status" value="1"/>
</dbReference>
<dbReference type="GO" id="GO:0044281">
    <property type="term" value="P:small molecule metabolic process"/>
    <property type="evidence" value="ECO:0007669"/>
    <property type="project" value="UniProtKB-ARBA"/>
</dbReference>
<evidence type="ECO:0000313" key="6">
    <source>
        <dbReference type="Proteomes" id="UP001204814"/>
    </source>
</evidence>
<keyword evidence="2" id="KW-0479">Metal-binding</keyword>
<dbReference type="InterPro" id="IPR006439">
    <property type="entry name" value="HAD-SF_hydro_IA"/>
</dbReference>
<gene>
    <name evidence="5" type="ORF">NE542_09140</name>
</gene>
<dbReference type="InterPro" id="IPR051400">
    <property type="entry name" value="HAD-like_hydrolase"/>
</dbReference>
<accession>A0AAP2XT51</accession>
<dbReference type="InterPro" id="IPR041492">
    <property type="entry name" value="HAD_2"/>
</dbReference>
<sequence length="221" mass="26360">MVIYFDLDDTLYRLYDPFYKAYQKVFHEDLDIYALWKQSRIYSNEIYPKYLNKLITKDELSIYRLKNAFKDFNQFITNQQALDFQKVYEDQQAHLALSSIMKELFNYLKEKNISYGIITNGKEKTQMNKINSLFPIIDFPIIISEKVGYQKPQKEIFELIQGNDSYYVGDGYEIDMMGAHQAGVKTIWYNHQKQEKDTSFIDFVVYSDEELLEVVKKLNND</sequence>
<dbReference type="SFLD" id="SFLDG01129">
    <property type="entry name" value="C1.5:_HAD__Beta-PGM__Phosphata"/>
    <property type="match status" value="1"/>
</dbReference>